<dbReference type="InterPro" id="IPR013783">
    <property type="entry name" value="Ig-like_fold"/>
</dbReference>
<evidence type="ECO:0000256" key="1">
    <source>
        <dbReference type="SAM" id="MobiDB-lite"/>
    </source>
</evidence>
<feature type="compositionally biased region" description="Low complexity" evidence="1">
    <location>
        <begin position="44"/>
        <end position="53"/>
    </location>
</feature>
<dbReference type="AlphaFoldDB" id="A0A0G1B6H4"/>
<comment type="caution">
    <text evidence="3">The sequence shown here is derived from an EMBL/GenBank/DDBJ whole genome shotgun (WGS) entry which is preliminary data.</text>
</comment>
<dbReference type="Pfam" id="PF09136">
    <property type="entry name" value="Glucodextran_B"/>
    <property type="match status" value="1"/>
</dbReference>
<evidence type="ECO:0000256" key="2">
    <source>
        <dbReference type="SAM" id="Phobius"/>
    </source>
</evidence>
<sequence>MKKEVFLAITIGFALGLIITFGIWTANRSLKNAKTKVTPEPTPTEETIASPTPISQPTSKLTITSPLDESLVSTASVALTGTTDPKSTVAITYEDDKQQIVVADDTGKFTATIDLVAGYNTINVTSVDKDGKQTSKSIIVTFSTAKI</sequence>
<feature type="transmembrane region" description="Helical" evidence="2">
    <location>
        <begin position="6"/>
        <end position="26"/>
    </location>
</feature>
<evidence type="ECO:0000313" key="4">
    <source>
        <dbReference type="Proteomes" id="UP000034160"/>
    </source>
</evidence>
<dbReference type="Gene3D" id="2.60.40.10">
    <property type="entry name" value="Immunoglobulins"/>
    <property type="match status" value="1"/>
</dbReference>
<keyword evidence="2" id="KW-0472">Membrane</keyword>
<dbReference type="EMBL" id="LCCN01000002">
    <property type="protein sequence ID" value="KKS33098.1"/>
    <property type="molecule type" value="Genomic_DNA"/>
</dbReference>
<evidence type="ECO:0000313" key="3">
    <source>
        <dbReference type="EMBL" id="KKS33098.1"/>
    </source>
</evidence>
<gene>
    <name evidence="3" type="ORF">UU93_C0002G0026</name>
</gene>
<keyword evidence="2" id="KW-0812">Transmembrane</keyword>
<reference evidence="3 4" key="1">
    <citation type="journal article" date="2015" name="Nature">
        <title>rRNA introns, odd ribosomes, and small enigmatic genomes across a large radiation of phyla.</title>
        <authorList>
            <person name="Brown C.T."/>
            <person name="Hug L.A."/>
            <person name="Thomas B.C."/>
            <person name="Sharon I."/>
            <person name="Castelle C.J."/>
            <person name="Singh A."/>
            <person name="Wilkins M.J."/>
            <person name="Williams K.H."/>
            <person name="Banfield J.F."/>
        </authorList>
    </citation>
    <scope>NUCLEOTIDE SEQUENCE [LARGE SCALE GENOMIC DNA]</scope>
</reference>
<name>A0A0G1B6H4_9BACT</name>
<feature type="region of interest" description="Disordered" evidence="1">
    <location>
        <begin position="35"/>
        <end position="60"/>
    </location>
</feature>
<accession>A0A0G1B6H4</accession>
<dbReference type="STRING" id="1618356.UU93_C0002G0026"/>
<keyword evidence="2" id="KW-1133">Transmembrane helix</keyword>
<dbReference type="Proteomes" id="UP000034160">
    <property type="component" value="Unassembled WGS sequence"/>
</dbReference>
<organism evidence="3 4">
    <name type="scientific">Candidatus Amesbacteria bacterium GW2011_GWA2_42_12</name>
    <dbReference type="NCBI Taxonomy" id="1618356"/>
    <lineage>
        <taxon>Bacteria</taxon>
        <taxon>Candidatus Amesiibacteriota</taxon>
    </lineage>
</organism>
<proteinExistence type="predicted"/>
<protein>
    <submittedName>
        <fullName evidence="3">Uncharacterized protein</fullName>
    </submittedName>
</protein>